<protein>
    <submittedName>
        <fullName evidence="1">24710_t:CDS:1</fullName>
    </submittedName>
</protein>
<proteinExistence type="predicted"/>
<organism evidence="1 2">
    <name type="scientific">Racocetra persica</name>
    <dbReference type="NCBI Taxonomy" id="160502"/>
    <lineage>
        <taxon>Eukaryota</taxon>
        <taxon>Fungi</taxon>
        <taxon>Fungi incertae sedis</taxon>
        <taxon>Mucoromycota</taxon>
        <taxon>Glomeromycotina</taxon>
        <taxon>Glomeromycetes</taxon>
        <taxon>Diversisporales</taxon>
        <taxon>Gigasporaceae</taxon>
        <taxon>Racocetra</taxon>
    </lineage>
</organism>
<dbReference type="EMBL" id="CAJVQC010006915">
    <property type="protein sequence ID" value="CAG8573068.1"/>
    <property type="molecule type" value="Genomic_DNA"/>
</dbReference>
<dbReference type="Proteomes" id="UP000789920">
    <property type="component" value="Unassembled WGS sequence"/>
</dbReference>
<name>A0ACA9M9L6_9GLOM</name>
<feature type="non-terminal residue" evidence="1">
    <location>
        <position position="276"/>
    </location>
</feature>
<gene>
    <name evidence="1" type="ORF">RPERSI_LOCUS4836</name>
</gene>
<comment type="caution">
    <text evidence="1">The sequence shown here is derived from an EMBL/GenBank/DDBJ whole genome shotgun (WGS) entry which is preliminary data.</text>
</comment>
<evidence type="ECO:0000313" key="2">
    <source>
        <dbReference type="Proteomes" id="UP000789920"/>
    </source>
</evidence>
<accession>A0ACA9M9L6</accession>
<sequence length="276" mass="32011">MVKATRNWIKKFNKFCQHYNYITPIKSIEDSSLIEQQLCKFIAQMTKKDGGKYKAKTIKQAIDRINRYISKNRAICDLNLHDKYQFPDLYNILNSKMKDLQEKELGKKKDHKNNQQGIEEENAQCIQLLADQSDTLEPPNQNWRETSIWYLKTHCDLNRVKNFMKDIGQKVKVKLPDNALTNHSGRKTITQILQNVNIPEDPIMNITEHKSSQGVHIYKTINGSQKLDTMKTLINTIEPASNICLMNQESPSVLNEIIRSHVNINITTTQDINIVQ</sequence>
<keyword evidence="2" id="KW-1185">Reference proteome</keyword>
<reference evidence="1" key="1">
    <citation type="submission" date="2021-06" db="EMBL/GenBank/DDBJ databases">
        <authorList>
            <person name="Kallberg Y."/>
            <person name="Tangrot J."/>
            <person name="Rosling A."/>
        </authorList>
    </citation>
    <scope>NUCLEOTIDE SEQUENCE</scope>
    <source>
        <strain evidence="1">MA461A</strain>
    </source>
</reference>
<evidence type="ECO:0000313" key="1">
    <source>
        <dbReference type="EMBL" id="CAG8573068.1"/>
    </source>
</evidence>